<feature type="transmembrane region" description="Helical" evidence="1">
    <location>
        <begin position="56"/>
        <end position="79"/>
    </location>
</feature>
<keyword evidence="1" id="KW-0472">Membrane</keyword>
<proteinExistence type="predicted"/>
<evidence type="ECO:0000313" key="3">
    <source>
        <dbReference type="Proteomes" id="UP001244563"/>
    </source>
</evidence>
<keyword evidence="1" id="KW-1133">Transmembrane helix</keyword>
<sequence>MNASQLPARPSGFRSFYSSLSGLFPSFAKDLVPPVITVVAGGLFASLFTWKPVTDGTALTVNAIFAHNFSLALVALLLTQYGARIMMLANGFYLGMGLVGSVASAGLGQTVALTLVHVPLEIVAWVMTIQGARLFWPTLVAVLRKEGIRTKFLPAIMRTIAAFTVFYVLAAVAEWAEYALLKR</sequence>
<name>A0ABT9TMF8_PAENI</name>
<evidence type="ECO:0008006" key="4">
    <source>
        <dbReference type="Google" id="ProtNLM"/>
    </source>
</evidence>
<keyword evidence="1" id="KW-0812">Transmembrane</keyword>
<evidence type="ECO:0000313" key="2">
    <source>
        <dbReference type="EMBL" id="MDQ0102831.1"/>
    </source>
</evidence>
<gene>
    <name evidence="2" type="ORF">J2T10_002484</name>
</gene>
<feature type="transmembrane region" description="Helical" evidence="1">
    <location>
        <begin position="91"/>
        <end position="116"/>
    </location>
</feature>
<dbReference type="EMBL" id="JAUSSW010000006">
    <property type="protein sequence ID" value="MDQ0102831.1"/>
    <property type="molecule type" value="Genomic_DNA"/>
</dbReference>
<keyword evidence="3" id="KW-1185">Reference proteome</keyword>
<feature type="transmembrane region" description="Helical" evidence="1">
    <location>
        <begin position="31"/>
        <end position="50"/>
    </location>
</feature>
<feature type="transmembrane region" description="Helical" evidence="1">
    <location>
        <begin position="155"/>
        <end position="176"/>
    </location>
</feature>
<feature type="transmembrane region" description="Helical" evidence="1">
    <location>
        <begin position="122"/>
        <end position="143"/>
    </location>
</feature>
<organism evidence="2 3">
    <name type="scientific">Paenarthrobacter nicotinovorans</name>
    <name type="common">Arthrobacter nicotinovorans</name>
    <dbReference type="NCBI Taxonomy" id="29320"/>
    <lineage>
        <taxon>Bacteria</taxon>
        <taxon>Bacillati</taxon>
        <taxon>Actinomycetota</taxon>
        <taxon>Actinomycetes</taxon>
        <taxon>Micrococcales</taxon>
        <taxon>Micrococcaceae</taxon>
        <taxon>Paenarthrobacter</taxon>
    </lineage>
</organism>
<dbReference type="Proteomes" id="UP001244563">
    <property type="component" value="Unassembled WGS sequence"/>
</dbReference>
<protein>
    <recommendedName>
        <fullName evidence="4">Stage II sporulation protein M</fullName>
    </recommendedName>
</protein>
<evidence type="ECO:0000256" key="1">
    <source>
        <dbReference type="SAM" id="Phobius"/>
    </source>
</evidence>
<accession>A0ABT9TMF8</accession>
<dbReference type="RefSeq" id="WP_156524756.1">
    <property type="nucleotide sequence ID" value="NZ_BDDW01000004.1"/>
</dbReference>
<reference evidence="2 3" key="1">
    <citation type="submission" date="2023-07" db="EMBL/GenBank/DDBJ databases">
        <title>Sorghum-associated microbial communities from plants grown in Nebraska, USA.</title>
        <authorList>
            <person name="Schachtman D."/>
        </authorList>
    </citation>
    <scope>NUCLEOTIDE SEQUENCE [LARGE SCALE GENOMIC DNA]</scope>
    <source>
        <strain evidence="2 3">CC523</strain>
    </source>
</reference>
<comment type="caution">
    <text evidence="2">The sequence shown here is derived from an EMBL/GenBank/DDBJ whole genome shotgun (WGS) entry which is preliminary data.</text>
</comment>